<feature type="domain" description="Cytochrome c" evidence="6">
    <location>
        <begin position="253"/>
        <end position="418"/>
    </location>
</feature>
<evidence type="ECO:0000256" key="1">
    <source>
        <dbReference type="ARBA" id="ARBA00022617"/>
    </source>
</evidence>
<feature type="compositionally biased region" description="Polar residues" evidence="5">
    <location>
        <begin position="169"/>
        <end position="178"/>
    </location>
</feature>
<feature type="region of interest" description="Disordered" evidence="5">
    <location>
        <begin position="169"/>
        <end position="190"/>
    </location>
</feature>
<protein>
    <recommendedName>
        <fullName evidence="6">Cytochrome c domain-containing protein</fullName>
    </recommendedName>
</protein>
<dbReference type="Proteomes" id="UP000075604">
    <property type="component" value="Unassembled WGS sequence"/>
</dbReference>
<dbReference type="Gene3D" id="1.10.760.10">
    <property type="entry name" value="Cytochrome c-like domain"/>
    <property type="match status" value="1"/>
</dbReference>
<evidence type="ECO:0000256" key="5">
    <source>
        <dbReference type="SAM" id="MobiDB-lite"/>
    </source>
</evidence>
<dbReference type="InterPro" id="IPR036909">
    <property type="entry name" value="Cyt_c-like_dom_sf"/>
</dbReference>
<evidence type="ECO:0000313" key="7">
    <source>
        <dbReference type="EMBL" id="KYF52894.1"/>
    </source>
</evidence>
<feature type="region of interest" description="Disordered" evidence="5">
    <location>
        <begin position="284"/>
        <end position="304"/>
    </location>
</feature>
<dbReference type="EMBL" id="JELX01003238">
    <property type="protein sequence ID" value="KYF52894.1"/>
    <property type="molecule type" value="Genomic_DNA"/>
</dbReference>
<comment type="caution">
    <text evidence="7">The sequence shown here is derived from an EMBL/GenBank/DDBJ whole genome shotgun (WGS) entry which is preliminary data.</text>
</comment>
<dbReference type="InterPro" id="IPR009056">
    <property type="entry name" value="Cyt_c-like_dom"/>
</dbReference>
<evidence type="ECO:0000256" key="2">
    <source>
        <dbReference type="ARBA" id="ARBA00022723"/>
    </source>
</evidence>
<feature type="domain" description="Cytochrome c" evidence="6">
    <location>
        <begin position="65"/>
        <end position="256"/>
    </location>
</feature>
<dbReference type="GO" id="GO:0009055">
    <property type="term" value="F:electron transfer activity"/>
    <property type="evidence" value="ECO:0007669"/>
    <property type="project" value="InterPro"/>
</dbReference>
<dbReference type="PROSITE" id="PS51257">
    <property type="entry name" value="PROKAR_LIPOPROTEIN"/>
    <property type="match status" value="1"/>
</dbReference>
<evidence type="ECO:0000256" key="3">
    <source>
        <dbReference type="ARBA" id="ARBA00023004"/>
    </source>
</evidence>
<accession>A0A150PB35</accession>
<dbReference type="GO" id="GO:0020037">
    <property type="term" value="F:heme binding"/>
    <property type="evidence" value="ECO:0007669"/>
    <property type="project" value="InterPro"/>
</dbReference>
<dbReference type="SUPFAM" id="SSF46626">
    <property type="entry name" value="Cytochrome c"/>
    <property type="match status" value="1"/>
</dbReference>
<evidence type="ECO:0000259" key="6">
    <source>
        <dbReference type="PROSITE" id="PS51007"/>
    </source>
</evidence>
<evidence type="ECO:0000313" key="8">
    <source>
        <dbReference type="Proteomes" id="UP000075604"/>
    </source>
</evidence>
<reference evidence="7 8" key="1">
    <citation type="submission" date="2014-02" db="EMBL/GenBank/DDBJ databases">
        <title>The small core and large imbalanced accessory genome model reveals a collaborative survival strategy of Sorangium cellulosum strains in nature.</title>
        <authorList>
            <person name="Han K."/>
            <person name="Peng R."/>
            <person name="Blom J."/>
            <person name="Li Y.-Z."/>
        </authorList>
    </citation>
    <scope>NUCLEOTIDE SEQUENCE [LARGE SCALE GENOMIC DNA]</scope>
    <source>
        <strain evidence="7 8">So0157-18</strain>
    </source>
</reference>
<name>A0A150PB35_SORCE</name>
<keyword evidence="3 4" id="KW-0408">Iron</keyword>
<gene>
    <name evidence="7" type="ORF">BE04_11985</name>
</gene>
<dbReference type="AlphaFoldDB" id="A0A150PB35"/>
<sequence>MGSSKMGLLWACGVGAALFAGGCSDAEEEMPEPERLDEVSRSLTLADRLDQCAQDPRVVAGLVSQDICAGAGVFFHETFEGNGRTCGTCHPVANNTTLDVQFIRALDQTNPDDPLFVFREVPELAELETSDLLDDAAILENVDGFIDPTHRFVSRGVNHVLSLSTSIRADSGDGTTTPPAERTGWGGDGSSDGTLRGFLKDAITQHFPKRLAREPGVDFRLPTPDEEDVTLAFQLSLGRLNELDLASVRMFDAEAEDGRQAFMDPERGRCNVCHHNAGANFQDTGNNRNFDTGTRNRGSSLNGGSFEGEFLADGGFGGRDLPAPNFDATGIGFPNSFGNGTFNPPPLIEAADTPPFFHNNLQINDRADPGINDAVTFYASTPFNLSPAARELEQRFGTPLNLAPLDSNAIARFLRALNAAFNVDIAQQRLDAARVLVDSFANTRADVQQRLMELARVEIDDAIEVMAPMALYPAASQQLDLARVEIAQGIAASSAVERRNRIVNAVARVTTARAQFGQNITFVLGQGNLMY</sequence>
<feature type="compositionally biased region" description="Polar residues" evidence="5">
    <location>
        <begin position="284"/>
        <end position="303"/>
    </location>
</feature>
<organism evidence="7 8">
    <name type="scientific">Sorangium cellulosum</name>
    <name type="common">Polyangium cellulosum</name>
    <dbReference type="NCBI Taxonomy" id="56"/>
    <lineage>
        <taxon>Bacteria</taxon>
        <taxon>Pseudomonadati</taxon>
        <taxon>Myxococcota</taxon>
        <taxon>Polyangia</taxon>
        <taxon>Polyangiales</taxon>
        <taxon>Polyangiaceae</taxon>
        <taxon>Sorangium</taxon>
    </lineage>
</organism>
<keyword evidence="2 4" id="KW-0479">Metal-binding</keyword>
<evidence type="ECO:0000256" key="4">
    <source>
        <dbReference type="PROSITE-ProRule" id="PRU00433"/>
    </source>
</evidence>
<dbReference type="GO" id="GO:0046872">
    <property type="term" value="F:metal ion binding"/>
    <property type="evidence" value="ECO:0007669"/>
    <property type="project" value="UniProtKB-KW"/>
</dbReference>
<proteinExistence type="predicted"/>
<dbReference type="PROSITE" id="PS51007">
    <property type="entry name" value="CYTC"/>
    <property type="match status" value="2"/>
</dbReference>
<keyword evidence="1 4" id="KW-0349">Heme</keyword>